<dbReference type="RefSeq" id="WP_011462987.1">
    <property type="nucleotide sequence ID" value="NC_007908.1"/>
</dbReference>
<feature type="domain" description="UDP-N-acetylglucosamine 2-epimerase" evidence="2">
    <location>
        <begin position="44"/>
        <end position="378"/>
    </location>
</feature>
<dbReference type="eggNOG" id="COG0381">
    <property type="taxonomic scope" value="Bacteria"/>
</dbReference>
<gene>
    <name evidence="3" type="ordered locus">Rfer_0663</name>
</gene>
<evidence type="ECO:0000259" key="2">
    <source>
        <dbReference type="Pfam" id="PF02350"/>
    </source>
</evidence>
<keyword evidence="1 3" id="KW-0413">Isomerase</keyword>
<dbReference type="AlphaFoldDB" id="Q220Y9"/>
<dbReference type="EMBL" id="CP000267">
    <property type="protein sequence ID" value="ABD68414.1"/>
    <property type="molecule type" value="Genomic_DNA"/>
</dbReference>
<name>Q220Y9_ALBFT</name>
<proteinExistence type="inferred from homology"/>
<organism evidence="3 4">
    <name type="scientific">Albidiferax ferrireducens (strain ATCC BAA-621 / DSM 15236 / T118)</name>
    <name type="common">Rhodoferax ferrireducens</name>
    <dbReference type="NCBI Taxonomy" id="338969"/>
    <lineage>
        <taxon>Bacteria</taxon>
        <taxon>Pseudomonadati</taxon>
        <taxon>Pseudomonadota</taxon>
        <taxon>Betaproteobacteria</taxon>
        <taxon>Burkholderiales</taxon>
        <taxon>Comamonadaceae</taxon>
        <taxon>Rhodoferax</taxon>
    </lineage>
</organism>
<dbReference type="Pfam" id="PF02350">
    <property type="entry name" value="Epimerase_2"/>
    <property type="match status" value="1"/>
</dbReference>
<dbReference type="InterPro" id="IPR003331">
    <property type="entry name" value="UDP_GlcNAc_Epimerase_2_dom"/>
</dbReference>
<dbReference type="CDD" id="cd03786">
    <property type="entry name" value="GTB_UDP-GlcNAc_2-Epimerase"/>
    <property type="match status" value="1"/>
</dbReference>
<evidence type="ECO:0000313" key="3">
    <source>
        <dbReference type="EMBL" id="ABD68414.1"/>
    </source>
</evidence>
<accession>Q220Y9</accession>
<dbReference type="HOGENOM" id="CLU_041674_0_1_4"/>
<dbReference type="InterPro" id="IPR029767">
    <property type="entry name" value="WecB-like"/>
</dbReference>
<protein>
    <submittedName>
        <fullName evidence="3">UDP-N-acetylglucosamine 2-epimerase</fullName>
        <ecNumber evidence="3">5.1.3.14</ecNumber>
    </submittedName>
</protein>
<dbReference type="KEGG" id="rfr:Rfer_0663"/>
<reference evidence="4" key="1">
    <citation type="submission" date="2006-02" db="EMBL/GenBank/DDBJ databases">
        <title>Complete sequence of chromosome of Rhodoferax ferrireducens DSM 15236.</title>
        <authorList>
            <person name="Copeland A."/>
            <person name="Lucas S."/>
            <person name="Lapidus A."/>
            <person name="Barry K."/>
            <person name="Detter J.C."/>
            <person name="Glavina del Rio T."/>
            <person name="Hammon N."/>
            <person name="Israni S."/>
            <person name="Pitluck S."/>
            <person name="Brettin T."/>
            <person name="Bruce D."/>
            <person name="Han C."/>
            <person name="Tapia R."/>
            <person name="Gilna P."/>
            <person name="Kiss H."/>
            <person name="Schmutz J."/>
            <person name="Larimer F."/>
            <person name="Land M."/>
            <person name="Kyrpides N."/>
            <person name="Ivanova N."/>
            <person name="Richardson P."/>
        </authorList>
    </citation>
    <scope>NUCLEOTIDE SEQUENCE [LARGE SCALE GENOMIC DNA]</scope>
    <source>
        <strain evidence="4">ATCC BAA-621 / DSM 15236 / T118</strain>
    </source>
</reference>
<dbReference type="Gene3D" id="3.40.50.2000">
    <property type="entry name" value="Glycogen Phosphorylase B"/>
    <property type="match status" value="2"/>
</dbReference>
<evidence type="ECO:0000256" key="1">
    <source>
        <dbReference type="RuleBase" id="RU003513"/>
    </source>
</evidence>
<dbReference type="PANTHER" id="PTHR43174">
    <property type="entry name" value="UDP-N-ACETYLGLUCOSAMINE 2-EPIMERASE"/>
    <property type="match status" value="1"/>
</dbReference>
<dbReference type="SUPFAM" id="SSF53756">
    <property type="entry name" value="UDP-Glycosyltransferase/glycogen phosphorylase"/>
    <property type="match status" value="1"/>
</dbReference>
<dbReference type="NCBIfam" id="TIGR00236">
    <property type="entry name" value="wecB"/>
    <property type="match status" value="1"/>
</dbReference>
<dbReference type="OrthoDB" id="9803238at2"/>
<dbReference type="Proteomes" id="UP000008332">
    <property type="component" value="Chromosome"/>
</dbReference>
<evidence type="ECO:0000313" key="4">
    <source>
        <dbReference type="Proteomes" id="UP000008332"/>
    </source>
</evidence>
<comment type="similarity">
    <text evidence="1">Belongs to the UDP-N-acetylglucosamine 2-epimerase family.</text>
</comment>
<dbReference type="EC" id="5.1.3.14" evidence="3"/>
<dbReference type="STRING" id="338969.Rfer_0663"/>
<keyword evidence="4" id="KW-1185">Reference proteome</keyword>
<dbReference type="PANTHER" id="PTHR43174:SF1">
    <property type="entry name" value="UDP-N-ACETYLGLUCOSAMINE 2-EPIMERASE"/>
    <property type="match status" value="1"/>
</dbReference>
<sequence>MNDQLLGRVTDADLGPVICVVGARPNFMKMAPILRAMAAHVPALPVLLVHTGQHYDKDMSERLFEDLRLPTPDVNLEVGSGTHAVQTAEVMRRFEPVVDTYQPSCVAVVGDVNSTLACALVAVKKNVPVVHIEAGLRSYDRAMPEEINRILTDQIADRLYTTERTAQDNLAREGIASHQVCFAGNVMIDSVVFGRANARSVSHTLQACHVDPGVIRHPLGMGLVTLHRPSNVDHPDSLRALLGVLGEVATSLPLVFVLHPRTRGNIERFGLMDLIDPARMVLLPPQGYLEMLGLMAEATLVLTDSGGLQEETTALGVPCLTLRENTERPITVEQGTNTLVGSNREAILGAVKDILAGKGKRGRLPELWDGHAAQRIAADMYPWLKQRQADMASRLRVL</sequence>
<dbReference type="GO" id="GO:0008761">
    <property type="term" value="F:UDP-N-acetylglucosamine 2-epimerase activity"/>
    <property type="evidence" value="ECO:0007669"/>
    <property type="project" value="UniProtKB-EC"/>
</dbReference>